<protein>
    <recommendedName>
        <fullName evidence="10">Acid sphingomyelinase-like phosphodiesterase</fullName>
    </recommendedName>
</protein>
<evidence type="ECO:0000313" key="15">
    <source>
        <dbReference type="Proteomes" id="UP000264820"/>
    </source>
</evidence>
<dbReference type="AlphaFoldDB" id="A0A3Q2ZCS9"/>
<evidence type="ECO:0000259" key="12">
    <source>
        <dbReference type="Pfam" id="PF00149"/>
    </source>
</evidence>
<feature type="chain" id="PRO_5018384150" description="Acid sphingomyelinase-like phosphodiesterase" evidence="10">
    <location>
        <begin position="21"/>
        <end position="451"/>
    </location>
</feature>
<dbReference type="InterPro" id="IPR029052">
    <property type="entry name" value="Metallo-depent_PP-like"/>
</dbReference>
<dbReference type="InterPro" id="IPR045473">
    <property type="entry name" value="ASM_C"/>
</dbReference>
<dbReference type="InterPro" id="IPR041805">
    <property type="entry name" value="ASMase/PPN1_MPP"/>
</dbReference>
<dbReference type="RefSeq" id="XP_019738222.1">
    <property type="nucleotide sequence ID" value="XM_019882663.1"/>
</dbReference>
<dbReference type="CDD" id="cd00842">
    <property type="entry name" value="MPP_ASMase"/>
    <property type="match status" value="1"/>
</dbReference>
<evidence type="ECO:0000256" key="3">
    <source>
        <dbReference type="ARBA" id="ARBA00022525"/>
    </source>
</evidence>
<keyword evidence="15" id="KW-1185">Reference proteome</keyword>
<dbReference type="GeneTree" id="ENSGT00950000183182"/>
<evidence type="ECO:0000256" key="1">
    <source>
        <dbReference type="ARBA" id="ARBA00004613"/>
    </source>
</evidence>
<comment type="cofactor">
    <cofactor evidence="11">
        <name>Zn(2+)</name>
        <dbReference type="ChEBI" id="CHEBI:29105"/>
    </cofactor>
    <text evidence="11">Binds 2 Zn(2+) per subunit.</text>
</comment>
<feature type="binding site" evidence="11">
    <location>
        <position position="146"/>
    </location>
    <ligand>
        <name>Zn(2+)</name>
        <dbReference type="ChEBI" id="CHEBI:29105"/>
        <label>2</label>
    </ligand>
</feature>
<feature type="binding site" evidence="11">
    <location>
        <position position="42"/>
    </location>
    <ligand>
        <name>Zn(2+)</name>
        <dbReference type="ChEBI" id="CHEBI:29105"/>
        <label>1</label>
    </ligand>
</feature>
<feature type="binding site" evidence="11">
    <location>
        <position position="245"/>
    </location>
    <ligand>
        <name>Zn(2+)</name>
        <dbReference type="ChEBI" id="CHEBI:29105"/>
        <label>2</label>
    </ligand>
</feature>
<dbReference type="GO" id="GO:0016020">
    <property type="term" value="C:membrane"/>
    <property type="evidence" value="ECO:0007669"/>
    <property type="project" value="GOC"/>
</dbReference>
<comment type="subcellular location">
    <subcellularLocation>
        <location evidence="1">Secreted</location>
    </subcellularLocation>
</comment>
<evidence type="ECO:0000256" key="9">
    <source>
        <dbReference type="ARBA" id="ARBA00023180"/>
    </source>
</evidence>
<evidence type="ECO:0000256" key="7">
    <source>
        <dbReference type="ARBA" id="ARBA00022833"/>
    </source>
</evidence>
<evidence type="ECO:0000256" key="8">
    <source>
        <dbReference type="ARBA" id="ARBA00023157"/>
    </source>
</evidence>
<dbReference type="PIRSF" id="PIRSF036767">
    <property type="entry name" value="ASM-like_PDE"/>
    <property type="match status" value="1"/>
</dbReference>
<feature type="binding site" evidence="11">
    <location>
        <position position="40"/>
    </location>
    <ligand>
        <name>Zn(2+)</name>
        <dbReference type="ChEBI" id="CHEBI:29105"/>
        <label>1</label>
    </ligand>
</feature>
<feature type="binding site" evidence="11">
    <location>
        <position position="105"/>
    </location>
    <ligand>
        <name>Zn(2+)</name>
        <dbReference type="ChEBI" id="CHEBI:29105"/>
        <label>1</label>
    </ligand>
</feature>
<keyword evidence="6 10" id="KW-0378">Hydrolase</keyword>
<evidence type="ECO:0000256" key="6">
    <source>
        <dbReference type="ARBA" id="ARBA00022801"/>
    </source>
</evidence>
<evidence type="ECO:0000313" key="14">
    <source>
        <dbReference type="Ensembl" id="ENSHCOP00000024003.1"/>
    </source>
</evidence>
<dbReference type="Proteomes" id="UP000264820">
    <property type="component" value="Unplaced"/>
</dbReference>
<evidence type="ECO:0000256" key="10">
    <source>
        <dbReference type="PIRNR" id="PIRNR036767"/>
    </source>
</evidence>
<keyword evidence="8" id="KW-1015">Disulfide bond</keyword>
<name>A0A3Q2ZCS9_HIPCM</name>
<comment type="similarity">
    <text evidence="2 10">Belongs to the acid sphingomyelinase family.</text>
</comment>
<organism evidence="14 15">
    <name type="scientific">Hippocampus comes</name>
    <name type="common">Tiger tail seahorse</name>
    <dbReference type="NCBI Taxonomy" id="109280"/>
    <lineage>
        <taxon>Eukaryota</taxon>
        <taxon>Metazoa</taxon>
        <taxon>Chordata</taxon>
        <taxon>Craniata</taxon>
        <taxon>Vertebrata</taxon>
        <taxon>Euteleostomi</taxon>
        <taxon>Actinopterygii</taxon>
        <taxon>Neopterygii</taxon>
        <taxon>Teleostei</taxon>
        <taxon>Neoteleostei</taxon>
        <taxon>Acanthomorphata</taxon>
        <taxon>Syngnathiaria</taxon>
        <taxon>Syngnathiformes</taxon>
        <taxon>Syngnathoidei</taxon>
        <taxon>Syngnathidae</taxon>
        <taxon>Hippocampus</taxon>
    </lineage>
</organism>
<evidence type="ECO:0000256" key="11">
    <source>
        <dbReference type="PIRSR" id="PIRSR036767-51"/>
    </source>
</evidence>
<dbReference type="KEGG" id="hcq:109523483"/>
<dbReference type="Pfam" id="PF00149">
    <property type="entry name" value="Metallophos"/>
    <property type="match status" value="1"/>
</dbReference>
<keyword evidence="9" id="KW-0325">Glycoprotein</keyword>
<dbReference type="GO" id="GO:0005615">
    <property type="term" value="C:extracellular space"/>
    <property type="evidence" value="ECO:0007669"/>
    <property type="project" value="UniProtKB-UniRule"/>
</dbReference>
<dbReference type="InterPro" id="IPR017064">
    <property type="entry name" value="ASM-like_Pdiesterase_prd"/>
</dbReference>
<evidence type="ECO:0000256" key="4">
    <source>
        <dbReference type="ARBA" id="ARBA00022723"/>
    </source>
</evidence>
<dbReference type="Pfam" id="PF19272">
    <property type="entry name" value="ASMase_C"/>
    <property type="match status" value="1"/>
</dbReference>
<feature type="binding site" evidence="11">
    <location>
        <position position="288"/>
    </location>
    <ligand>
        <name>Zn(2+)</name>
        <dbReference type="ChEBI" id="CHEBI:29105"/>
        <label>1</label>
    </ligand>
</feature>
<dbReference type="GO" id="GO:0046872">
    <property type="term" value="F:metal ion binding"/>
    <property type="evidence" value="ECO:0007669"/>
    <property type="project" value="UniProtKB-KW"/>
</dbReference>
<dbReference type="Ensembl" id="ENSHCOT00000026168.1">
    <property type="protein sequence ID" value="ENSHCOP00000024003.1"/>
    <property type="gene ID" value="ENSHCOG00000000376.1"/>
</dbReference>
<dbReference type="GO" id="GO:0006685">
    <property type="term" value="P:sphingomyelin catabolic process"/>
    <property type="evidence" value="ECO:0007669"/>
    <property type="project" value="InterPro"/>
</dbReference>
<feature type="binding site" evidence="11">
    <location>
        <position position="105"/>
    </location>
    <ligand>
        <name>Zn(2+)</name>
        <dbReference type="ChEBI" id="CHEBI:29105"/>
        <label>2</label>
    </ligand>
</feature>
<dbReference type="Gene3D" id="3.60.21.10">
    <property type="match status" value="1"/>
</dbReference>
<keyword evidence="3 10" id="KW-0964">Secreted</keyword>
<keyword evidence="7 10" id="KW-0862">Zinc</keyword>
<proteinExistence type="inferred from homology"/>
<dbReference type="GeneID" id="109523483"/>
<dbReference type="PANTHER" id="PTHR10340">
    <property type="entry name" value="SPHINGOMYELIN PHOSPHODIESTERASE"/>
    <property type="match status" value="1"/>
</dbReference>
<feature type="domain" description="Sphingomyelin phosphodiesterase C-terminal" evidence="13">
    <location>
        <begin position="301"/>
        <end position="440"/>
    </location>
</feature>
<sequence length="451" mass="50710">MTAQLVCFVLLLCAAVRLEAAPPGRGAEPGDAGRFWHITDLHLDPTYHLAPDPTKVCFSSKGKPTTDAGPFGDFLCDSPYGLIQSAFMHMKSLVQPNDFIIWTGDSPPHVPVSELSTSMVIEVISNLTQSIRQHFPNVSVFPAMGNHDYWPQDQLPTSTNDIYKAAARLWSPWLQDDALKTLSRGGFYTQLVRAGVRVVSVNSILYYGPDRATVNMSDPAGQYEWLDDTLKKAGDDMEKVYIISHVPLGFLPSLRNVTAIRDEHNEKLLNIFRRHSHVIAGHFYGHTHKDSIMVLLDSKDSPVNSVFVAPAVTPIRSFSEPYSNNPAVRLYFYDKRDFGILDLWQYFLNLTEANLEQRANWKLEYIMTKAFGMPDLRPHNLLELAVRLWLPPNAAFDAYFAHFTVSYDGRPSCQGECKLLQLCSMLHLDQARYGACVGAQQHRHSLASNLL</sequence>
<dbReference type="STRING" id="109280.ENSHCOP00000024003"/>
<dbReference type="OrthoDB" id="348678at2759"/>
<dbReference type="SUPFAM" id="SSF56300">
    <property type="entry name" value="Metallo-dependent phosphatases"/>
    <property type="match status" value="1"/>
</dbReference>
<evidence type="ECO:0000259" key="13">
    <source>
        <dbReference type="Pfam" id="PF19272"/>
    </source>
</evidence>
<keyword evidence="5 10" id="KW-0732">Signal</keyword>
<accession>A0A3Q2ZCS9</accession>
<dbReference type="InterPro" id="IPR004843">
    <property type="entry name" value="Calcineurin-like_PHP"/>
</dbReference>
<dbReference type="PANTHER" id="PTHR10340:SF24">
    <property type="entry name" value="ACID SPHINGOMYELINASE-LIKE PHOSPHODIESTERASE 3A"/>
    <property type="match status" value="1"/>
</dbReference>
<dbReference type="FunFam" id="3.60.21.10:FF:000167">
    <property type="entry name" value="Acid sphingomyelinase-like phosphodiesterase"/>
    <property type="match status" value="1"/>
</dbReference>
<dbReference type="GO" id="GO:0004767">
    <property type="term" value="F:sphingomyelin phosphodiesterase activity"/>
    <property type="evidence" value="ECO:0007669"/>
    <property type="project" value="InterPro"/>
</dbReference>
<feature type="domain" description="Calcineurin-like phosphoesterase" evidence="12">
    <location>
        <begin position="34"/>
        <end position="289"/>
    </location>
</feature>
<dbReference type="OMA" id="TAWHCRS"/>
<dbReference type="CTD" id="10924"/>
<evidence type="ECO:0000256" key="5">
    <source>
        <dbReference type="ARBA" id="ARBA00022729"/>
    </source>
</evidence>
<reference evidence="14" key="1">
    <citation type="submission" date="2025-08" db="UniProtKB">
        <authorList>
            <consortium name="Ensembl"/>
        </authorList>
    </citation>
    <scope>IDENTIFICATION</scope>
</reference>
<keyword evidence="4 10" id="KW-0479">Metal-binding</keyword>
<feature type="signal peptide" evidence="10">
    <location>
        <begin position="1"/>
        <end position="20"/>
    </location>
</feature>
<feature type="binding site" evidence="11">
    <location>
        <position position="286"/>
    </location>
    <ligand>
        <name>Zn(2+)</name>
        <dbReference type="ChEBI" id="CHEBI:29105"/>
        <label>2</label>
    </ligand>
</feature>
<evidence type="ECO:0000256" key="2">
    <source>
        <dbReference type="ARBA" id="ARBA00008234"/>
    </source>
</evidence>
<reference evidence="14" key="2">
    <citation type="submission" date="2025-09" db="UniProtKB">
        <authorList>
            <consortium name="Ensembl"/>
        </authorList>
    </citation>
    <scope>IDENTIFICATION</scope>
</reference>